<dbReference type="EMBL" id="CACRXK020003533">
    <property type="protein sequence ID" value="CAB3999185.1"/>
    <property type="molecule type" value="Genomic_DNA"/>
</dbReference>
<dbReference type="Proteomes" id="UP001152795">
    <property type="component" value="Unassembled WGS sequence"/>
</dbReference>
<comment type="caution">
    <text evidence="1">The sequence shown here is derived from an EMBL/GenBank/DDBJ whole genome shotgun (WGS) entry which is preliminary data.</text>
</comment>
<keyword evidence="2" id="KW-1185">Reference proteome</keyword>
<evidence type="ECO:0000313" key="1">
    <source>
        <dbReference type="EMBL" id="CAB3999185.1"/>
    </source>
</evidence>
<accession>A0A6S7H0T9</accession>
<reference evidence="1" key="1">
    <citation type="submission" date="2020-04" db="EMBL/GenBank/DDBJ databases">
        <authorList>
            <person name="Alioto T."/>
            <person name="Alioto T."/>
            <person name="Gomez Garrido J."/>
        </authorList>
    </citation>
    <scope>NUCLEOTIDE SEQUENCE</scope>
    <source>
        <strain evidence="1">A484AB</strain>
    </source>
</reference>
<sequence length="314" mass="35944">MWTNGMIDVTNRNLSAVADVRDENNDVQDFDWFGQDPCAPLPPDDGLSTVEVNEIQVDLPEEIIQVLYQEVNPLLESATISTFTSDENDQKARNPFKEQKTIYFENDKGTPYLYKGKEQLTFDTAITILLLDVDTSKICTKRPNGIEENACFVIDRSRLRNQEDWLITDIGTFENHRGSARLYKTEDGEIKYSAKIKGREKNTAKLGRDEYLVKRVYYRHKKYTDFSRITTTITDHTGCELQLGLVEYRFQDQEHHVSPHKNPRSGKSFVPVAPYTRKSILEKAKGHKGPTTIFDEEVEASGGIFKCDVMADMP</sequence>
<name>A0A6S7H0T9_PARCT</name>
<protein>
    <submittedName>
        <fullName evidence="1">Uncharacterized protein</fullName>
    </submittedName>
</protein>
<organism evidence="1 2">
    <name type="scientific">Paramuricea clavata</name>
    <name type="common">Red gorgonian</name>
    <name type="synonym">Violescent sea-whip</name>
    <dbReference type="NCBI Taxonomy" id="317549"/>
    <lineage>
        <taxon>Eukaryota</taxon>
        <taxon>Metazoa</taxon>
        <taxon>Cnidaria</taxon>
        <taxon>Anthozoa</taxon>
        <taxon>Octocorallia</taxon>
        <taxon>Malacalcyonacea</taxon>
        <taxon>Plexauridae</taxon>
        <taxon>Paramuricea</taxon>
    </lineage>
</organism>
<dbReference type="OrthoDB" id="5981259at2759"/>
<dbReference type="AlphaFoldDB" id="A0A6S7H0T9"/>
<evidence type="ECO:0000313" key="2">
    <source>
        <dbReference type="Proteomes" id="UP001152795"/>
    </source>
</evidence>
<proteinExistence type="predicted"/>
<gene>
    <name evidence="1" type="ORF">PACLA_8A038988</name>
</gene>